<keyword evidence="4" id="KW-0804">Transcription</keyword>
<dbReference type="SUPFAM" id="SSF46785">
    <property type="entry name" value="Winged helix' DNA-binding domain"/>
    <property type="match status" value="1"/>
</dbReference>
<evidence type="ECO:0000259" key="5">
    <source>
        <dbReference type="PROSITE" id="PS50931"/>
    </source>
</evidence>
<reference evidence="6 9" key="1">
    <citation type="submission" date="2016-10" db="EMBL/GenBank/DDBJ databases">
        <authorList>
            <person name="de Groot N.N."/>
        </authorList>
    </citation>
    <scope>NUCLEOTIDE SEQUENCE [LARGE SCALE GENOMIC DNA]</scope>
    <source>
        <strain evidence="6 9">CCM 7361</strain>
    </source>
</reference>
<dbReference type="Pfam" id="PF00126">
    <property type="entry name" value="HTH_1"/>
    <property type="match status" value="1"/>
</dbReference>
<evidence type="ECO:0000256" key="4">
    <source>
        <dbReference type="ARBA" id="ARBA00023163"/>
    </source>
</evidence>
<dbReference type="PANTHER" id="PTHR30118">
    <property type="entry name" value="HTH-TYPE TRANSCRIPTIONAL REGULATOR LEUO-RELATED"/>
    <property type="match status" value="1"/>
</dbReference>
<dbReference type="RefSeq" id="WP_089390409.1">
    <property type="nucleotide sequence ID" value="NZ_FNEC01000008.1"/>
</dbReference>
<dbReference type="Pfam" id="PF03466">
    <property type="entry name" value="LysR_substrate"/>
    <property type="match status" value="1"/>
</dbReference>
<dbReference type="GO" id="GO:0003700">
    <property type="term" value="F:DNA-binding transcription factor activity"/>
    <property type="evidence" value="ECO:0007669"/>
    <property type="project" value="InterPro"/>
</dbReference>
<evidence type="ECO:0000313" key="8">
    <source>
        <dbReference type="Proteomes" id="UP000198309"/>
    </source>
</evidence>
<comment type="similarity">
    <text evidence="1">Belongs to the LysR transcriptional regulatory family.</text>
</comment>
<organism evidence="6 9">
    <name type="scientific">Pseudomonas delhiensis</name>
    <dbReference type="NCBI Taxonomy" id="366289"/>
    <lineage>
        <taxon>Bacteria</taxon>
        <taxon>Pseudomonadati</taxon>
        <taxon>Pseudomonadota</taxon>
        <taxon>Gammaproteobacteria</taxon>
        <taxon>Pseudomonadales</taxon>
        <taxon>Pseudomonadaceae</taxon>
        <taxon>Pseudomonas</taxon>
    </lineage>
</organism>
<accession>A0A239FYM8</accession>
<keyword evidence="2" id="KW-0805">Transcription regulation</keyword>
<evidence type="ECO:0000313" key="6">
    <source>
        <dbReference type="EMBL" id="SDI75484.1"/>
    </source>
</evidence>
<evidence type="ECO:0000256" key="1">
    <source>
        <dbReference type="ARBA" id="ARBA00009437"/>
    </source>
</evidence>
<dbReference type="Proteomes" id="UP000199693">
    <property type="component" value="Unassembled WGS sequence"/>
</dbReference>
<dbReference type="PROSITE" id="PS50931">
    <property type="entry name" value="HTH_LYSR"/>
    <property type="match status" value="1"/>
</dbReference>
<dbReference type="GO" id="GO:0003677">
    <property type="term" value="F:DNA binding"/>
    <property type="evidence" value="ECO:0007669"/>
    <property type="project" value="UniProtKB-KW"/>
</dbReference>
<dbReference type="Gene3D" id="3.40.190.10">
    <property type="entry name" value="Periplasmic binding protein-like II"/>
    <property type="match status" value="2"/>
</dbReference>
<evidence type="ECO:0000313" key="9">
    <source>
        <dbReference type="Proteomes" id="UP000199693"/>
    </source>
</evidence>
<dbReference type="InterPro" id="IPR036388">
    <property type="entry name" value="WH-like_DNA-bd_sf"/>
</dbReference>
<evidence type="ECO:0000313" key="7">
    <source>
        <dbReference type="EMBL" id="SNS61989.1"/>
    </source>
</evidence>
<dbReference type="InterPro" id="IPR036390">
    <property type="entry name" value="WH_DNA-bd_sf"/>
</dbReference>
<dbReference type="InterPro" id="IPR050389">
    <property type="entry name" value="LysR-type_TF"/>
</dbReference>
<protein>
    <submittedName>
        <fullName evidence="6">Transcriptional regulator, LysR family</fullName>
    </submittedName>
</protein>
<dbReference type="PANTHER" id="PTHR30118:SF15">
    <property type="entry name" value="TRANSCRIPTIONAL REGULATORY PROTEIN"/>
    <property type="match status" value="1"/>
</dbReference>
<keyword evidence="3" id="KW-0238">DNA-binding</keyword>
<dbReference type="InterPro" id="IPR005119">
    <property type="entry name" value="LysR_subst-bd"/>
</dbReference>
<evidence type="ECO:0000256" key="2">
    <source>
        <dbReference type="ARBA" id="ARBA00023015"/>
    </source>
</evidence>
<sequence>MALPDLNLLVALNVLLEEGSVVGAARRLHLSPPAMSRTLGRIREAVGDPIMVRAGRNLVPTPRALQLREEVAHLVEQATGLFNARENLRLDQLERCFVLRSNNVLVGGFAARMLAVMREEAPRCTLRLVPEADIDDEALRQNRIDLYLGATSTLEPEIRTQTLFTTSFVGLARRDHPIFDGEITPERFVAYPQISVSRRGRATGPLDDALADLGLRRDIRLITPTFHSSIFALLESDLVLPIAEHSLWRLDRLGLALRKFDIPLPLKTVVVIQAWHPRFDNDPAHRWLRQTVKRVCTELRESSGVLP</sequence>
<dbReference type="SUPFAM" id="SSF53850">
    <property type="entry name" value="Periplasmic binding protein-like II"/>
    <property type="match status" value="1"/>
</dbReference>
<name>A0A239FYM8_9PSED</name>
<dbReference type="EMBL" id="FNEC01000008">
    <property type="protein sequence ID" value="SDI75484.1"/>
    <property type="molecule type" value="Genomic_DNA"/>
</dbReference>
<proteinExistence type="inferred from homology"/>
<dbReference type="CDD" id="cd08460">
    <property type="entry name" value="PBP2_DntR_like_1"/>
    <property type="match status" value="1"/>
</dbReference>
<dbReference type="Proteomes" id="UP000198309">
    <property type="component" value="Unassembled WGS sequence"/>
</dbReference>
<feature type="domain" description="HTH lysR-type" evidence="5">
    <location>
        <begin position="4"/>
        <end position="61"/>
    </location>
</feature>
<dbReference type="InterPro" id="IPR000847">
    <property type="entry name" value="LysR_HTH_N"/>
</dbReference>
<keyword evidence="8" id="KW-1185">Reference proteome</keyword>
<evidence type="ECO:0000256" key="3">
    <source>
        <dbReference type="ARBA" id="ARBA00023125"/>
    </source>
</evidence>
<dbReference type="Gene3D" id="1.10.10.10">
    <property type="entry name" value="Winged helix-like DNA-binding domain superfamily/Winged helix DNA-binding domain"/>
    <property type="match status" value="1"/>
</dbReference>
<reference evidence="7 8" key="2">
    <citation type="submission" date="2017-06" db="EMBL/GenBank/DDBJ databases">
        <authorList>
            <person name="Varghese N."/>
            <person name="Submissions S."/>
        </authorList>
    </citation>
    <scope>NUCLEOTIDE SEQUENCE [LARGE SCALE GENOMIC DNA]</scope>
    <source>
        <strain evidence="7 8">RLD-1</strain>
    </source>
</reference>
<dbReference type="EMBL" id="FZPC01000004">
    <property type="protein sequence ID" value="SNS61989.1"/>
    <property type="molecule type" value="Genomic_DNA"/>
</dbReference>
<gene>
    <name evidence="6" type="ORF">SAMN05216189_1008142</name>
    <name evidence="7" type="ORF">SAMN06295949_104142</name>
</gene>
<dbReference type="AlphaFoldDB" id="A0A239FYM8"/>